<proteinExistence type="predicted"/>
<accession>A0AA38NID1</accession>
<organism evidence="1 2">
    <name type="scientific">Lentinula aff. detonsa</name>
    <dbReference type="NCBI Taxonomy" id="2804958"/>
    <lineage>
        <taxon>Eukaryota</taxon>
        <taxon>Fungi</taxon>
        <taxon>Dikarya</taxon>
        <taxon>Basidiomycota</taxon>
        <taxon>Agaricomycotina</taxon>
        <taxon>Agaricomycetes</taxon>
        <taxon>Agaricomycetidae</taxon>
        <taxon>Agaricales</taxon>
        <taxon>Marasmiineae</taxon>
        <taxon>Omphalotaceae</taxon>
        <taxon>Lentinula</taxon>
    </lineage>
</organism>
<dbReference type="InterPro" id="IPR027417">
    <property type="entry name" value="P-loop_NTPase"/>
</dbReference>
<comment type="caution">
    <text evidence="1">The sequence shown here is derived from an EMBL/GenBank/DDBJ whole genome shotgun (WGS) entry which is preliminary data.</text>
</comment>
<evidence type="ECO:0000313" key="2">
    <source>
        <dbReference type="Proteomes" id="UP001163798"/>
    </source>
</evidence>
<name>A0AA38NID1_9AGAR</name>
<dbReference type="EMBL" id="MU794742">
    <property type="protein sequence ID" value="KAJ3779508.1"/>
    <property type="molecule type" value="Genomic_DNA"/>
</dbReference>
<dbReference type="Gene3D" id="3.40.50.300">
    <property type="entry name" value="P-loop containing nucleotide triphosphate hydrolases"/>
    <property type="match status" value="1"/>
</dbReference>
<evidence type="ECO:0000313" key="1">
    <source>
        <dbReference type="EMBL" id="KAJ3779508.1"/>
    </source>
</evidence>
<protein>
    <submittedName>
        <fullName evidence="1">Uncharacterized protein</fullName>
    </submittedName>
</protein>
<gene>
    <name evidence="1" type="ORF">GGU10DRAFT_37824</name>
</gene>
<sequence>MGNYIRLGKVSGTTLRFRTMFRTKLDLNCVEPKEHLRTALIILQRTSCVWKSTSFDRMQLAMKTFAVDEKSVSGYIYHKLLRHELEPQTLRTTMPKRFSVPGLPELNHSQMFAVKSVL</sequence>
<dbReference type="Proteomes" id="UP001163798">
    <property type="component" value="Unassembled WGS sequence"/>
</dbReference>
<dbReference type="AlphaFoldDB" id="A0AA38NID1"/>
<keyword evidence="2" id="KW-1185">Reference proteome</keyword>
<reference evidence="1" key="1">
    <citation type="submission" date="2022-08" db="EMBL/GenBank/DDBJ databases">
        <authorList>
            <consortium name="DOE Joint Genome Institute"/>
            <person name="Min B."/>
            <person name="Riley R."/>
            <person name="Sierra-Patev S."/>
            <person name="Naranjo-Ortiz M."/>
            <person name="Looney B."/>
            <person name="Konkel Z."/>
            <person name="Slot J.C."/>
            <person name="Sakamoto Y."/>
            <person name="Steenwyk J.L."/>
            <person name="Rokas A."/>
            <person name="Carro J."/>
            <person name="Camarero S."/>
            <person name="Ferreira P."/>
            <person name="Molpeceres G."/>
            <person name="Ruiz-Duenas F.J."/>
            <person name="Serrano A."/>
            <person name="Henrissat B."/>
            <person name="Drula E."/>
            <person name="Hughes K.W."/>
            <person name="Mata J.L."/>
            <person name="Ishikawa N.K."/>
            <person name="Vargas-Isla R."/>
            <person name="Ushijima S."/>
            <person name="Smith C.A."/>
            <person name="Ahrendt S."/>
            <person name="Andreopoulos W."/>
            <person name="He G."/>
            <person name="Labutti K."/>
            <person name="Lipzen A."/>
            <person name="Ng V."/>
            <person name="Sandor L."/>
            <person name="Barry K."/>
            <person name="Martinez A.T."/>
            <person name="Xiao Y."/>
            <person name="Gibbons J.G."/>
            <person name="Terashima K."/>
            <person name="Hibbett D.S."/>
            <person name="Grigoriev I.V."/>
        </authorList>
    </citation>
    <scope>NUCLEOTIDE SEQUENCE</scope>
    <source>
        <strain evidence="1">TFB10291</strain>
    </source>
</reference>